<dbReference type="InterPro" id="IPR029767">
    <property type="entry name" value="WecB-like"/>
</dbReference>
<evidence type="ECO:0000313" key="2">
    <source>
        <dbReference type="EMBL" id="SDH24126.1"/>
    </source>
</evidence>
<dbReference type="InterPro" id="IPR020004">
    <property type="entry name" value="UDP-GlcNAc_Epase"/>
</dbReference>
<dbReference type="GO" id="GO:0004553">
    <property type="term" value="F:hydrolase activity, hydrolyzing O-glycosyl compounds"/>
    <property type="evidence" value="ECO:0007669"/>
    <property type="project" value="InterPro"/>
</dbReference>
<evidence type="ECO:0000313" key="3">
    <source>
        <dbReference type="Proteomes" id="UP000198779"/>
    </source>
</evidence>
<dbReference type="Gene3D" id="3.40.50.2000">
    <property type="entry name" value="Glycogen Phosphorylase B"/>
    <property type="match status" value="2"/>
</dbReference>
<dbReference type="SUPFAM" id="SSF53756">
    <property type="entry name" value="UDP-Glycosyltransferase/glycogen phosphorylase"/>
    <property type="match status" value="1"/>
</dbReference>
<dbReference type="GO" id="GO:0006047">
    <property type="term" value="P:UDP-N-acetylglucosamine metabolic process"/>
    <property type="evidence" value="ECO:0007669"/>
    <property type="project" value="InterPro"/>
</dbReference>
<dbReference type="Pfam" id="PF02350">
    <property type="entry name" value="Epimerase_2"/>
    <property type="match status" value="1"/>
</dbReference>
<sequence>MKKICIVTAARSEYGLMRWIIDSIHNDPDLELQLVVTGAHLSSEQGFTYKFIEDDGYPIADKVDMQLSSADTARIVRSMGYCSLGFATTFDRLKPDIVVVLGDRYELLPIVSAALVMRIPVAHIAGGDVTEGAIDDEVRNAVTMMSSIHFPGVVAAAENIQRMRGTNKNVFTVGEVGLDSFNRYELWSKEETAEKLKLDLDKKWCLVTLHPETKLSTDENMVMVENLYNAILKTDGVQYIITKANADFGGVDINSYWAEKVSLNKEKMQLYASLGQVRYLSFMKHADLIVGNSSSGIVEAPFIGTPVVNIGDRQKGRHICKDVICCGNSFDDISHALKKAINSQKVVDTYWGDGYSSERIVNKIKEYLHA</sequence>
<feature type="domain" description="UDP-N-acetylglucosamine 2-epimerase" evidence="1">
    <location>
        <begin position="23"/>
        <end position="365"/>
    </location>
</feature>
<dbReference type="NCBIfam" id="TIGR03568">
    <property type="entry name" value="NeuC_NnaA"/>
    <property type="match status" value="1"/>
</dbReference>
<dbReference type="PANTHER" id="PTHR43174">
    <property type="entry name" value="UDP-N-ACETYLGLUCOSAMINE 2-EPIMERASE"/>
    <property type="match status" value="1"/>
</dbReference>
<dbReference type="RefSeq" id="WP_091819046.1">
    <property type="nucleotide sequence ID" value="NZ_FNCQ01000020.1"/>
</dbReference>
<protein>
    <submittedName>
        <fullName evidence="2">UDP-N-acetylglucosamine 2-epimerase (Non-hydrolysing)</fullName>
    </submittedName>
</protein>
<dbReference type="InterPro" id="IPR003331">
    <property type="entry name" value="UDP_GlcNAc_Epimerase_2_dom"/>
</dbReference>
<name>A0A1G8ATQ9_9BACT</name>
<accession>A0A1G8ATQ9</accession>
<gene>
    <name evidence="2" type="ORF">SAMN04487901_12057</name>
</gene>
<dbReference type="STRING" id="645274.SAMN04487901_12057"/>
<organism evidence="2 3">
    <name type="scientific">Prevotella communis</name>
    <dbReference type="NCBI Taxonomy" id="2913614"/>
    <lineage>
        <taxon>Bacteria</taxon>
        <taxon>Pseudomonadati</taxon>
        <taxon>Bacteroidota</taxon>
        <taxon>Bacteroidia</taxon>
        <taxon>Bacteroidales</taxon>
        <taxon>Prevotellaceae</taxon>
        <taxon>Prevotella</taxon>
    </lineage>
</organism>
<proteinExistence type="predicted"/>
<dbReference type="PANTHER" id="PTHR43174:SF3">
    <property type="entry name" value="UDP-N-ACETYLGLUCOSAMINE 2-EPIMERASE"/>
    <property type="match status" value="1"/>
</dbReference>
<dbReference type="Proteomes" id="UP000198779">
    <property type="component" value="Unassembled WGS sequence"/>
</dbReference>
<dbReference type="EMBL" id="FNCQ01000020">
    <property type="protein sequence ID" value="SDH24126.1"/>
    <property type="molecule type" value="Genomic_DNA"/>
</dbReference>
<keyword evidence="3" id="KW-1185">Reference proteome</keyword>
<reference evidence="3" key="1">
    <citation type="submission" date="2016-10" db="EMBL/GenBank/DDBJ databases">
        <authorList>
            <person name="Varghese N."/>
            <person name="Submissions S."/>
        </authorList>
    </citation>
    <scope>NUCLEOTIDE SEQUENCE [LARGE SCALE GENOMIC DNA]</scope>
    <source>
        <strain evidence="3">BP1-148</strain>
    </source>
</reference>
<dbReference type="AlphaFoldDB" id="A0A1G8ATQ9"/>
<evidence type="ECO:0000259" key="1">
    <source>
        <dbReference type="Pfam" id="PF02350"/>
    </source>
</evidence>